<comment type="caution">
    <text evidence="1">The sequence shown here is derived from an EMBL/GenBank/DDBJ whole genome shotgun (WGS) entry which is preliminary data.</text>
</comment>
<proteinExistence type="predicted"/>
<dbReference type="Proteomes" id="UP000822688">
    <property type="component" value="Chromosome 9"/>
</dbReference>
<gene>
    <name evidence="1" type="ORF">KC19_9G048100</name>
</gene>
<organism evidence="1 2">
    <name type="scientific">Ceratodon purpureus</name>
    <name type="common">Fire moss</name>
    <name type="synonym">Dicranum purpureum</name>
    <dbReference type="NCBI Taxonomy" id="3225"/>
    <lineage>
        <taxon>Eukaryota</taxon>
        <taxon>Viridiplantae</taxon>
        <taxon>Streptophyta</taxon>
        <taxon>Embryophyta</taxon>
        <taxon>Bryophyta</taxon>
        <taxon>Bryophytina</taxon>
        <taxon>Bryopsida</taxon>
        <taxon>Dicranidae</taxon>
        <taxon>Pseudoditrichales</taxon>
        <taxon>Ditrichaceae</taxon>
        <taxon>Ceratodon</taxon>
    </lineage>
</organism>
<name>A0A8T0GSA4_CERPU</name>
<keyword evidence="2" id="KW-1185">Reference proteome</keyword>
<evidence type="ECO:0000313" key="2">
    <source>
        <dbReference type="Proteomes" id="UP000822688"/>
    </source>
</evidence>
<reference evidence="1" key="1">
    <citation type="submission" date="2020-06" db="EMBL/GenBank/DDBJ databases">
        <title>WGS assembly of Ceratodon purpureus strain R40.</title>
        <authorList>
            <person name="Carey S.B."/>
            <person name="Jenkins J."/>
            <person name="Shu S."/>
            <person name="Lovell J.T."/>
            <person name="Sreedasyam A."/>
            <person name="Maumus F."/>
            <person name="Tiley G.P."/>
            <person name="Fernandez-Pozo N."/>
            <person name="Barry K."/>
            <person name="Chen C."/>
            <person name="Wang M."/>
            <person name="Lipzen A."/>
            <person name="Daum C."/>
            <person name="Saski C.A."/>
            <person name="Payton A.C."/>
            <person name="Mcbreen J.C."/>
            <person name="Conrad R.E."/>
            <person name="Kollar L.M."/>
            <person name="Olsson S."/>
            <person name="Huttunen S."/>
            <person name="Landis J.B."/>
            <person name="Wickett N.J."/>
            <person name="Johnson M.G."/>
            <person name="Rensing S.A."/>
            <person name="Grimwood J."/>
            <person name="Schmutz J."/>
            <person name="Mcdaniel S.F."/>
        </authorList>
    </citation>
    <scope>NUCLEOTIDE SEQUENCE</scope>
    <source>
        <strain evidence="1">R40</strain>
    </source>
</reference>
<protein>
    <submittedName>
        <fullName evidence="1">Uncharacterized protein</fullName>
    </submittedName>
</protein>
<accession>A0A8T0GSA4</accession>
<sequence length="89" mass="10365">MVMLPKPCLTLLAVSQFRWLWQDTRTSVSISVTRTELWSMNVWHRLRHIKNCPTMCLRRNGSSWIHFDGCPFLRPLLPHCGKEKPAGCS</sequence>
<dbReference type="AlphaFoldDB" id="A0A8T0GSA4"/>
<dbReference type="EMBL" id="CM026430">
    <property type="protein sequence ID" value="KAG0561239.1"/>
    <property type="molecule type" value="Genomic_DNA"/>
</dbReference>
<evidence type="ECO:0000313" key="1">
    <source>
        <dbReference type="EMBL" id="KAG0561239.1"/>
    </source>
</evidence>